<dbReference type="AlphaFoldDB" id="A0A5J5F603"/>
<evidence type="ECO:0000313" key="2">
    <source>
        <dbReference type="Proteomes" id="UP000326924"/>
    </source>
</evidence>
<comment type="caution">
    <text evidence="1">The sequence shown here is derived from an EMBL/GenBank/DDBJ whole genome shotgun (WGS) entry which is preliminary data.</text>
</comment>
<protein>
    <submittedName>
        <fullName evidence="1">Uncharacterized protein</fullName>
    </submittedName>
</protein>
<reference evidence="1 2" key="1">
    <citation type="submission" date="2019-09" db="EMBL/GenBank/DDBJ databases">
        <title>Draft genome of the ectomycorrhizal ascomycete Sphaerosporella brunnea.</title>
        <authorList>
            <consortium name="DOE Joint Genome Institute"/>
            <person name="Benucci G.M."/>
            <person name="Marozzi G."/>
            <person name="Antonielli L."/>
            <person name="Sanchez S."/>
            <person name="Marco P."/>
            <person name="Wang X."/>
            <person name="Falini L.B."/>
            <person name="Barry K."/>
            <person name="Haridas S."/>
            <person name="Lipzen A."/>
            <person name="Labutti K."/>
            <person name="Grigoriev I.V."/>
            <person name="Murat C."/>
            <person name="Martin F."/>
            <person name="Albertini E."/>
            <person name="Donnini D."/>
            <person name="Bonito G."/>
        </authorList>
    </citation>
    <scope>NUCLEOTIDE SEQUENCE [LARGE SCALE GENOMIC DNA]</scope>
    <source>
        <strain evidence="1 2">Sb_GMNB300</strain>
    </source>
</reference>
<dbReference type="InParanoid" id="A0A5J5F603"/>
<gene>
    <name evidence="1" type="ORF">FN846DRAFT_903868</name>
</gene>
<sequence length="136" mass="14931">MAQNNPASPTLTLESLPFHIHVELLVIATLGGTLQHGVRSQGESNPIVSRQPNELSRLGDPGGGWAAYEHILAAEGEYEHPWLDYAVILTTVLGLRFWLAPACTPPALEWSRTLPALGSVAMRTRERTRMACRFTC</sequence>
<dbReference type="Proteomes" id="UP000326924">
    <property type="component" value="Unassembled WGS sequence"/>
</dbReference>
<accession>A0A5J5F603</accession>
<keyword evidence="2" id="KW-1185">Reference proteome</keyword>
<proteinExistence type="predicted"/>
<dbReference type="EMBL" id="VXIS01000028">
    <property type="protein sequence ID" value="KAA8912123.1"/>
    <property type="molecule type" value="Genomic_DNA"/>
</dbReference>
<name>A0A5J5F603_9PEZI</name>
<evidence type="ECO:0000313" key="1">
    <source>
        <dbReference type="EMBL" id="KAA8912123.1"/>
    </source>
</evidence>
<organism evidence="1 2">
    <name type="scientific">Sphaerosporella brunnea</name>
    <dbReference type="NCBI Taxonomy" id="1250544"/>
    <lineage>
        <taxon>Eukaryota</taxon>
        <taxon>Fungi</taxon>
        <taxon>Dikarya</taxon>
        <taxon>Ascomycota</taxon>
        <taxon>Pezizomycotina</taxon>
        <taxon>Pezizomycetes</taxon>
        <taxon>Pezizales</taxon>
        <taxon>Pyronemataceae</taxon>
        <taxon>Sphaerosporella</taxon>
    </lineage>
</organism>